<keyword evidence="1" id="KW-0812">Transmembrane</keyword>
<name>A0A8I0CWC0_9PSED</name>
<dbReference type="EMBL" id="JABWQF010000007">
    <property type="protein sequence ID" value="MBC3292593.1"/>
    <property type="molecule type" value="Genomic_DNA"/>
</dbReference>
<evidence type="ECO:0008006" key="5">
    <source>
        <dbReference type="Google" id="ProtNLM"/>
    </source>
</evidence>
<dbReference type="AlphaFoldDB" id="A0A8I0CWC0"/>
<keyword evidence="1" id="KW-0472">Membrane</keyword>
<protein>
    <recommendedName>
        <fullName evidence="5">Transmembrane protein</fullName>
    </recommendedName>
</protein>
<evidence type="ECO:0000256" key="1">
    <source>
        <dbReference type="SAM" id="Phobius"/>
    </source>
</evidence>
<dbReference type="KEGG" id="ptrt:HU722_0017660"/>
<keyword evidence="1" id="KW-1133">Transmembrane helix</keyword>
<evidence type="ECO:0000313" key="4">
    <source>
        <dbReference type="Proteomes" id="UP000615613"/>
    </source>
</evidence>
<evidence type="ECO:0000313" key="2">
    <source>
        <dbReference type="EMBL" id="MBC3292593.1"/>
    </source>
</evidence>
<proteinExistence type="predicted"/>
<organism evidence="2">
    <name type="scientific">Pseudomonas tritici</name>
    <dbReference type="NCBI Taxonomy" id="2745518"/>
    <lineage>
        <taxon>Bacteria</taxon>
        <taxon>Pseudomonadati</taxon>
        <taxon>Pseudomonadota</taxon>
        <taxon>Gammaproteobacteria</taxon>
        <taxon>Pseudomonadales</taxon>
        <taxon>Pseudomonadaceae</taxon>
        <taxon>Pseudomonas</taxon>
    </lineage>
</organism>
<reference evidence="3" key="2">
    <citation type="submission" date="2021-06" db="EMBL/GenBank/DDBJ databases">
        <title>Updating the genus Pseudomonas: Description of 43 new species and partition of the Pseudomonas putida group.</title>
        <authorList>
            <person name="Girard L."/>
            <person name="Lood C."/>
            <person name="Vandamme P."/>
            <person name="Rokni-Zadeh H."/>
            <person name="van Noort V."/>
            <person name="Hofte M."/>
            <person name="Lavigne R."/>
            <person name="De Mot R."/>
        </authorList>
    </citation>
    <scope>NUCLEOTIDE SEQUENCE</scope>
    <source>
        <strain evidence="3">SWRI145</strain>
    </source>
</reference>
<accession>A0A8I0CWC0</accession>
<dbReference type="EMBL" id="CP077084">
    <property type="protein sequence ID" value="QXH86649.1"/>
    <property type="molecule type" value="Genomic_DNA"/>
</dbReference>
<keyword evidence="4" id="KW-1185">Reference proteome</keyword>
<gene>
    <name evidence="3" type="ORF">HU722_0017660</name>
    <name evidence="2" type="ORF">HU722_13800</name>
</gene>
<feature type="transmembrane region" description="Helical" evidence="1">
    <location>
        <begin position="35"/>
        <end position="54"/>
    </location>
</feature>
<sequence>MLLPAFGLAILLLLGLGAMQDVPSSDESSFTTSSLILFLLGFVVLMGLVFGWFFSAPSVQAFTFDEGQQLLTLTVTRRGRKPSELRVPFSDILYICPYQLAMFDRDGHFSVVYKGPKDKVFEYRFAEGTSLEEIEFHSAWLRGIIGERMHELLNLDK</sequence>
<dbReference type="Proteomes" id="UP000615613">
    <property type="component" value="Chromosome"/>
</dbReference>
<evidence type="ECO:0000313" key="3">
    <source>
        <dbReference type="EMBL" id="QXH86649.1"/>
    </source>
</evidence>
<reference evidence="2" key="1">
    <citation type="journal article" date="2020" name="Microorganisms">
        <title>Reliable Identification of Environmental Pseudomonas Isolates Using the rpoD Gene.</title>
        <authorList>
            <consortium name="The Broad Institute Genome Sequencing Platform"/>
            <person name="Girard L."/>
            <person name="Lood C."/>
            <person name="Rokni-Zadeh H."/>
            <person name="van Noort V."/>
            <person name="Lavigne R."/>
            <person name="De Mot R."/>
        </authorList>
    </citation>
    <scope>NUCLEOTIDE SEQUENCE [LARGE SCALE GENOMIC DNA]</scope>
    <source>
        <strain evidence="2">SWRI145</strain>
    </source>
</reference>